<reference evidence="3" key="1">
    <citation type="submission" date="2022-12" db="EMBL/GenBank/DDBJ databases">
        <title>Genome sequence of HCMS5-2.</title>
        <authorList>
            <person name="Woo H."/>
        </authorList>
    </citation>
    <scope>NUCLEOTIDE SEQUENCE</scope>
    <source>
        <strain evidence="3">HCMS5-2</strain>
    </source>
</reference>
<proteinExistence type="inferred from homology"/>
<evidence type="ECO:0000259" key="2">
    <source>
        <dbReference type="Pfam" id="PF08327"/>
    </source>
</evidence>
<dbReference type="Proteomes" id="UP001144347">
    <property type="component" value="Unassembled WGS sequence"/>
</dbReference>
<evidence type="ECO:0000313" key="3">
    <source>
        <dbReference type="EMBL" id="MCZ4242665.1"/>
    </source>
</evidence>
<dbReference type="SUPFAM" id="SSF55961">
    <property type="entry name" value="Bet v1-like"/>
    <property type="match status" value="1"/>
</dbReference>
<feature type="domain" description="Activator of Hsp90 ATPase homologue 1/2-like C-terminal" evidence="2">
    <location>
        <begin position="13"/>
        <end position="141"/>
    </location>
</feature>
<keyword evidence="4" id="KW-1185">Reference proteome</keyword>
<accession>A0ABT4L411</accession>
<evidence type="ECO:0000256" key="1">
    <source>
        <dbReference type="ARBA" id="ARBA00006817"/>
    </source>
</evidence>
<gene>
    <name evidence="3" type="ORF">O0955_01490</name>
</gene>
<dbReference type="InterPro" id="IPR013538">
    <property type="entry name" value="ASHA1/2-like_C"/>
</dbReference>
<dbReference type="Gene3D" id="3.30.530.20">
    <property type="match status" value="1"/>
</dbReference>
<comment type="similarity">
    <text evidence="1">Belongs to the AHA1 family.</text>
</comment>
<evidence type="ECO:0000313" key="4">
    <source>
        <dbReference type="Proteomes" id="UP001144347"/>
    </source>
</evidence>
<organism evidence="3 4">
    <name type="scientific">Pedobacter punctiformis</name>
    <dbReference type="NCBI Taxonomy" id="3004097"/>
    <lineage>
        <taxon>Bacteria</taxon>
        <taxon>Pseudomonadati</taxon>
        <taxon>Bacteroidota</taxon>
        <taxon>Sphingobacteriia</taxon>
        <taxon>Sphingobacteriales</taxon>
        <taxon>Sphingobacteriaceae</taxon>
        <taxon>Pedobacter</taxon>
    </lineage>
</organism>
<comment type="caution">
    <text evidence="3">The sequence shown here is derived from an EMBL/GenBank/DDBJ whole genome shotgun (WGS) entry which is preliminary data.</text>
</comment>
<dbReference type="InterPro" id="IPR023393">
    <property type="entry name" value="START-like_dom_sf"/>
</dbReference>
<sequence>MANRSLRITKILNAPIDLVWKVWTDPVHIANWWGPIGFTNTIHKMDLIADGEWCLTMHGPDGKNYPNKSVFLEIIPSKKIVFQHFNPNYLATIVFESKESQTLMEWTMLFETNELFETVVKVFKADEGLNQNVEKLETYLKRMYEEQ</sequence>
<dbReference type="EMBL" id="JAPWGM010000001">
    <property type="protein sequence ID" value="MCZ4242665.1"/>
    <property type="molecule type" value="Genomic_DNA"/>
</dbReference>
<protein>
    <submittedName>
        <fullName evidence="3">SRPBCC domain-containing protein</fullName>
    </submittedName>
</protein>
<dbReference type="RefSeq" id="WP_269425757.1">
    <property type="nucleotide sequence ID" value="NZ_JAPWGM010000001.1"/>
</dbReference>
<name>A0ABT4L411_9SPHI</name>
<dbReference type="Pfam" id="PF08327">
    <property type="entry name" value="AHSA1"/>
    <property type="match status" value="1"/>
</dbReference>